<keyword evidence="1" id="KW-0812">Transmembrane</keyword>
<name>A0A0G1JQX0_9BACT</name>
<keyword evidence="1" id="KW-0472">Membrane</keyword>
<evidence type="ECO:0000313" key="3">
    <source>
        <dbReference type="EMBL" id="KKT37849.1"/>
    </source>
</evidence>
<dbReference type="InterPro" id="IPR009061">
    <property type="entry name" value="DNA-bd_dom_put_sf"/>
</dbReference>
<dbReference type="SUPFAM" id="SSF46955">
    <property type="entry name" value="Putative DNA-binding domain"/>
    <property type="match status" value="1"/>
</dbReference>
<feature type="domain" description="HTH merR-type" evidence="2">
    <location>
        <begin position="4"/>
        <end position="47"/>
    </location>
</feature>
<sequence length="419" mass="45712">MQKKITTAKAAKTLGVSRWTLRRWGDKKLLPFTVSRSGYRYYKEEDLNGLKEKHSIVRVVSKKPKLKMQGKIPAVESPSRDETLLLPAAPKPLVVPTAPPPAGGPPPPPRKKSVLSHLWKILPFTGVAVFLFFVFFPANIRPQTVKQHQNILGFAIEEPSSIFPLLSFRDVVLAAATDSSDLAGSSVQFFLSEKTESADSMLSPDGQILESGNSIYLSSMTNFASFEDSPFAYLNGSHGPAGPVAIIDNADTLRSHPFFANVHNGDKLLMYKEDAKAVLFRPLTNEVIAFAPLDAVPSTSYQQINGYPVVALRNGMGTPYDMKTFEAELTYIEPNSVVVDNQNASRSGYPGSLIVDVVGDKKEEAHALAYKLRLIVSELPAGEFRPPAGVDFLVILGKDRVPLMNFIAPTSTASAAPKQ</sequence>
<dbReference type="Gene3D" id="1.10.1660.10">
    <property type="match status" value="1"/>
</dbReference>
<comment type="caution">
    <text evidence="3">The sequence shown here is derived from an EMBL/GenBank/DDBJ whole genome shotgun (WGS) entry which is preliminary data.</text>
</comment>
<proteinExistence type="predicted"/>
<evidence type="ECO:0000259" key="2">
    <source>
        <dbReference type="PROSITE" id="PS50937"/>
    </source>
</evidence>
<dbReference type="EMBL" id="LCHM01000017">
    <property type="protein sequence ID" value="KKT37849.1"/>
    <property type="molecule type" value="Genomic_DNA"/>
</dbReference>
<dbReference type="InterPro" id="IPR000551">
    <property type="entry name" value="MerR-type_HTH_dom"/>
</dbReference>
<dbReference type="AlphaFoldDB" id="A0A0G1JQX0"/>
<dbReference type="CDD" id="cd04762">
    <property type="entry name" value="HTH_MerR-trunc"/>
    <property type="match status" value="1"/>
</dbReference>
<reference evidence="3 4" key="1">
    <citation type="journal article" date="2015" name="Nature">
        <title>rRNA introns, odd ribosomes, and small enigmatic genomes across a large radiation of phyla.</title>
        <authorList>
            <person name="Brown C.T."/>
            <person name="Hug L.A."/>
            <person name="Thomas B.C."/>
            <person name="Sharon I."/>
            <person name="Castelle C.J."/>
            <person name="Singh A."/>
            <person name="Wilkins M.J."/>
            <person name="Williams K.H."/>
            <person name="Banfield J.F."/>
        </authorList>
    </citation>
    <scope>NUCLEOTIDE SEQUENCE [LARGE SCALE GENOMIC DNA]</scope>
</reference>
<evidence type="ECO:0000313" key="4">
    <source>
        <dbReference type="Proteomes" id="UP000034617"/>
    </source>
</evidence>
<feature type="transmembrane region" description="Helical" evidence="1">
    <location>
        <begin position="118"/>
        <end position="138"/>
    </location>
</feature>
<accession>A0A0G1JQX0</accession>
<dbReference type="Proteomes" id="UP000034617">
    <property type="component" value="Unassembled WGS sequence"/>
</dbReference>
<keyword evidence="1" id="KW-1133">Transmembrane helix</keyword>
<evidence type="ECO:0000256" key="1">
    <source>
        <dbReference type="SAM" id="Phobius"/>
    </source>
</evidence>
<dbReference type="Pfam" id="PF13411">
    <property type="entry name" value="MerR_1"/>
    <property type="match status" value="1"/>
</dbReference>
<dbReference type="PROSITE" id="PS50937">
    <property type="entry name" value="HTH_MERR_2"/>
    <property type="match status" value="1"/>
</dbReference>
<protein>
    <recommendedName>
        <fullName evidence="2">HTH merR-type domain-containing protein</fullName>
    </recommendedName>
</protein>
<organism evidence="3 4">
    <name type="scientific">Candidatus Gottesmanbacteria bacterium GW2011_GWB1_44_11c</name>
    <dbReference type="NCBI Taxonomy" id="1618447"/>
    <lineage>
        <taxon>Bacteria</taxon>
        <taxon>Candidatus Gottesmaniibacteriota</taxon>
    </lineage>
</organism>
<gene>
    <name evidence="3" type="ORF">UW22_C0017G0002</name>
</gene>
<dbReference type="GO" id="GO:0006355">
    <property type="term" value="P:regulation of DNA-templated transcription"/>
    <property type="evidence" value="ECO:0007669"/>
    <property type="project" value="InterPro"/>
</dbReference>
<dbReference type="GO" id="GO:0003677">
    <property type="term" value="F:DNA binding"/>
    <property type="evidence" value="ECO:0007669"/>
    <property type="project" value="InterPro"/>
</dbReference>